<dbReference type="OrthoDB" id="2064349at2"/>
<sequence>MRKRKDYRVIQCVVYNALRVGRENALSREELSRITGYRDRLVREAIEALRHDKVIISLGIQGGYYIPDSTPQGRREVAAWLARQDRRMQSIRAATRGARRFVVGCSRKNKDVPGQLSMFGVEL</sequence>
<dbReference type="EMBL" id="QSBM01000004">
    <property type="protein sequence ID" value="RGX30941.1"/>
    <property type="molecule type" value="Genomic_DNA"/>
</dbReference>
<dbReference type="Proteomes" id="UP000283880">
    <property type="component" value="Unassembled WGS sequence"/>
</dbReference>
<reference evidence="1 2" key="1">
    <citation type="submission" date="2018-08" db="EMBL/GenBank/DDBJ databases">
        <title>A genome reference for cultivated species of the human gut microbiota.</title>
        <authorList>
            <person name="Zou Y."/>
            <person name="Xue W."/>
            <person name="Luo G."/>
        </authorList>
    </citation>
    <scope>NUCLEOTIDE SEQUENCE [LARGE SCALE GENOMIC DNA]</scope>
    <source>
        <strain evidence="1 2">AF04-15</strain>
    </source>
</reference>
<dbReference type="AlphaFoldDB" id="A0A413FI62"/>
<comment type="caution">
    <text evidence="1">The sequence shown here is derived from an EMBL/GenBank/DDBJ whole genome shotgun (WGS) entry which is preliminary data.</text>
</comment>
<organism evidence="1 2">
    <name type="scientific">Enterocloster asparagiformis</name>
    <dbReference type="NCBI Taxonomy" id="333367"/>
    <lineage>
        <taxon>Bacteria</taxon>
        <taxon>Bacillati</taxon>
        <taxon>Bacillota</taxon>
        <taxon>Clostridia</taxon>
        <taxon>Lachnospirales</taxon>
        <taxon>Lachnospiraceae</taxon>
        <taxon>Enterocloster</taxon>
    </lineage>
</organism>
<evidence type="ECO:0000313" key="1">
    <source>
        <dbReference type="EMBL" id="RGX30941.1"/>
    </source>
</evidence>
<protein>
    <submittedName>
        <fullName evidence="1">Uncharacterized protein</fullName>
    </submittedName>
</protein>
<proteinExistence type="predicted"/>
<evidence type="ECO:0000313" key="2">
    <source>
        <dbReference type="Proteomes" id="UP000283880"/>
    </source>
</evidence>
<dbReference type="RefSeq" id="WP_117777226.1">
    <property type="nucleotide sequence ID" value="NZ_QSBM01000004.1"/>
</dbReference>
<name>A0A413FI62_9FIRM</name>
<gene>
    <name evidence="1" type="ORF">DWV29_07175</name>
</gene>
<accession>A0A413FI62</accession>